<dbReference type="OrthoDB" id="103454at2759"/>
<feature type="compositionally biased region" description="Polar residues" evidence="8">
    <location>
        <begin position="22"/>
        <end position="52"/>
    </location>
</feature>
<evidence type="ECO:0008006" key="13">
    <source>
        <dbReference type="Google" id="ProtNLM"/>
    </source>
</evidence>
<accession>A0A1B9GZ81</accession>
<keyword evidence="7" id="KW-0539">Nucleus</keyword>
<keyword evidence="4" id="KW-0509">mRNA transport</keyword>
<feature type="region of interest" description="Disordered" evidence="8">
    <location>
        <begin position="1"/>
        <end position="95"/>
    </location>
</feature>
<dbReference type="Proteomes" id="UP000092666">
    <property type="component" value="Unassembled WGS sequence"/>
</dbReference>
<comment type="subcellular location">
    <subcellularLocation>
        <location evidence="1">Nucleus envelope</location>
    </subcellularLocation>
</comment>
<dbReference type="GO" id="GO:0006606">
    <property type="term" value="P:protein import into nucleus"/>
    <property type="evidence" value="ECO:0007669"/>
    <property type="project" value="TreeGrafter"/>
</dbReference>
<protein>
    <recommendedName>
        <fullName evidence="13">Nuclear pore complex protein Nup133</fullName>
    </recommendedName>
</protein>
<dbReference type="InterPro" id="IPR007187">
    <property type="entry name" value="Nucleoporin_Nup133/Nup155_C"/>
</dbReference>
<sequence>MFNSPSTRATPRRAGSRASLAPRSTTKQATPSIFSESASLTSHAHPTPSVRSRLSALPAPSQAGRRERARGGSPTSSAGETVRTINNNVEGGSGGYESRVYWSKDERHLVASLGGLPKEVANLLKGSDLVVNPIAGHVDPRSGFAMVVNPSVCIAWNYTKRTHSSPTTYSFPAPPASYSSTPTLPPTLAALYTGSTSSEPGMILVSSTGEVRFWENMSVALSNVDRFQEIYLELGEDDFAERLWKIDGNNFLITTTSSLAFRLTVASSGGRLVPTLIQLTRPGGMFGRASPQLFHAKEDREGISSVSNSGGNVYVMARRMIQVWAFGPDGQKFVQEFDLHETVGNWLFDNWSSGDISLELNDVVSLDQDEIAVLVSYVEQRSSTSGYPRLHNSHAIVTFAIHPRSQALVISKAINVSYLAHSDPRMLDVPRLLVPPGSAMAFIRFAETILVVSLDESAPYEEAITLKDSGRNAFIGAGSATSPSSRRGSAVPPVIAIPAAGGLMSIEALESNGTSVSTQHSSATARLKSKMEQAVFFGERSDNPLSFDLPAGFQGDASEAAEAVSAEIVASSSLYTPAIFELRPHLSDRLLRLKELMNFLRYNGLLSILPQATRRKLSRDAEKVKAAIDLWDYQNRHMDQMNTLSPQSLLSDSILTYMQQADIVEEEDFVRLFFRTQVQHLDRLLEIVHATARAALEAANRNEISSWVSEANRIFIVVERAAAQYREEELHTYEIDREKPAIEIWTAQDTLIEALDFLFSTTEALIKERTRELGSVIDEPANERSEPNLRAEQQLQSRLKGQMAILAAALCTNMEDKCRATSRREIDEGADPQEGIQLRERWATMKPRVIRPLVGIDRVSEAYELAENHTDFLTLVVLCHDPQAGSNPARLQTYIERFGEEFAFVLYQWYIDQGQAYELLTQDEVYGSLVSRFFEENSYPELEWMHHLACRRYGAAAGALTHVMKDQSTKALEQQHLVGSIAKLAAVAQVRSKGVSADRKRRLIELDDELDQINTQNGLRESLLPVKGPGGRSRPIKLEDQITLLSERPTFARLFVELAQRLIDGGALDLEDLVDVLTLKDNYERTDDAAIALERLLRDTTLPEGRKQVALLSVWRRVYIRDDWAAISNTTGRSEQAQRAKVRDTLTYQTIRAVNEMKDFPRNLILSPFTSSQPPLLAELAARFPTSSAEEIESLMRDNEKEIEVLNRYLRDNGLEERVREVAELVKTDQEAEKVEWLEVDGSAGIAPAAAHADEDEDILM</sequence>
<dbReference type="EMBL" id="KI669496">
    <property type="protein sequence ID" value="OCF36322.1"/>
    <property type="molecule type" value="Genomic_DNA"/>
</dbReference>
<evidence type="ECO:0000256" key="4">
    <source>
        <dbReference type="ARBA" id="ARBA00022816"/>
    </source>
</evidence>
<dbReference type="Pfam" id="PF03177">
    <property type="entry name" value="Nucleoporin_C"/>
    <property type="match status" value="1"/>
</dbReference>
<keyword evidence="5" id="KW-0653">Protein transport</keyword>
<feature type="domain" description="Nucleoporin Nup133/Nup155-like N-terminal" evidence="10">
    <location>
        <begin position="115"/>
        <end position="454"/>
    </location>
</feature>
<dbReference type="InterPro" id="IPR037624">
    <property type="entry name" value="Nup133-like"/>
</dbReference>
<proteinExistence type="inferred from homology"/>
<dbReference type="PANTHER" id="PTHR13405">
    <property type="entry name" value="NUCLEAR PORE COMPLEX PROTEIN NUP133"/>
    <property type="match status" value="1"/>
</dbReference>
<keyword evidence="6" id="KW-0811">Translocation</keyword>
<evidence type="ECO:0000256" key="7">
    <source>
        <dbReference type="ARBA" id="ARBA00023242"/>
    </source>
</evidence>
<dbReference type="GO" id="GO:0016973">
    <property type="term" value="P:poly(A)+ mRNA export from nucleus"/>
    <property type="evidence" value="ECO:0007669"/>
    <property type="project" value="TreeGrafter"/>
</dbReference>
<evidence type="ECO:0000256" key="3">
    <source>
        <dbReference type="ARBA" id="ARBA00022448"/>
    </source>
</evidence>
<evidence type="ECO:0000256" key="6">
    <source>
        <dbReference type="ARBA" id="ARBA00023010"/>
    </source>
</evidence>
<dbReference type="Gene3D" id="2.130.10.10">
    <property type="entry name" value="YVTN repeat-like/Quinoprotein amine dehydrogenase"/>
    <property type="match status" value="1"/>
</dbReference>
<keyword evidence="12" id="KW-1185">Reference proteome</keyword>
<reference evidence="11 12" key="1">
    <citation type="submission" date="2013-07" db="EMBL/GenBank/DDBJ databases">
        <title>The Genome Sequence of Cryptococcus heveanensis BCC8398.</title>
        <authorList>
            <consortium name="The Broad Institute Genome Sequencing Platform"/>
            <person name="Cuomo C."/>
            <person name="Litvintseva A."/>
            <person name="Chen Y."/>
            <person name="Heitman J."/>
            <person name="Sun S."/>
            <person name="Springer D."/>
            <person name="Dromer F."/>
            <person name="Young S.K."/>
            <person name="Zeng Q."/>
            <person name="Gargeya S."/>
            <person name="Fitzgerald M."/>
            <person name="Abouelleil A."/>
            <person name="Alvarado L."/>
            <person name="Berlin A.M."/>
            <person name="Chapman S.B."/>
            <person name="Dewar J."/>
            <person name="Goldberg J."/>
            <person name="Griggs A."/>
            <person name="Gujja S."/>
            <person name="Hansen M."/>
            <person name="Howarth C."/>
            <person name="Imamovic A."/>
            <person name="Larimer J."/>
            <person name="McCowan C."/>
            <person name="Murphy C."/>
            <person name="Pearson M."/>
            <person name="Priest M."/>
            <person name="Roberts A."/>
            <person name="Saif S."/>
            <person name="Shea T."/>
            <person name="Sykes S."/>
            <person name="Wortman J."/>
            <person name="Nusbaum C."/>
            <person name="Birren B."/>
        </authorList>
    </citation>
    <scope>NUCLEOTIDE SEQUENCE [LARGE SCALE GENOMIC DNA]</scope>
    <source>
        <strain evidence="11 12">BCC8398</strain>
    </source>
</reference>
<dbReference type="Gene3D" id="1.20.58.1380">
    <property type="match status" value="1"/>
</dbReference>
<evidence type="ECO:0000256" key="8">
    <source>
        <dbReference type="SAM" id="MobiDB-lite"/>
    </source>
</evidence>
<evidence type="ECO:0000256" key="5">
    <source>
        <dbReference type="ARBA" id="ARBA00022927"/>
    </source>
</evidence>
<comment type="similarity">
    <text evidence="2">Belongs to the nucleoporin Nup133 family.</text>
</comment>
<evidence type="ECO:0000259" key="9">
    <source>
        <dbReference type="Pfam" id="PF03177"/>
    </source>
</evidence>
<dbReference type="GO" id="GO:0017056">
    <property type="term" value="F:structural constituent of nuclear pore"/>
    <property type="evidence" value="ECO:0007669"/>
    <property type="project" value="InterPro"/>
</dbReference>
<evidence type="ECO:0000256" key="2">
    <source>
        <dbReference type="ARBA" id="ARBA00005569"/>
    </source>
</evidence>
<evidence type="ECO:0000313" key="12">
    <source>
        <dbReference type="Proteomes" id="UP000092666"/>
    </source>
</evidence>
<dbReference type="PANTHER" id="PTHR13405:SF11">
    <property type="entry name" value="NUCLEAR PORE COMPLEX PROTEIN NUP133"/>
    <property type="match status" value="1"/>
</dbReference>
<evidence type="ECO:0000256" key="1">
    <source>
        <dbReference type="ARBA" id="ARBA00004259"/>
    </source>
</evidence>
<dbReference type="GO" id="GO:0000972">
    <property type="term" value="P:transcription-dependent tethering of RNA polymerase II gene DNA at nuclear periphery"/>
    <property type="evidence" value="ECO:0007669"/>
    <property type="project" value="TreeGrafter"/>
</dbReference>
<evidence type="ECO:0000313" key="11">
    <source>
        <dbReference type="EMBL" id="OCF36322.1"/>
    </source>
</evidence>
<dbReference type="AlphaFoldDB" id="A0A1B9GZ81"/>
<gene>
    <name evidence="11" type="ORF">I316_02197</name>
</gene>
<dbReference type="InterPro" id="IPR015943">
    <property type="entry name" value="WD40/YVTN_repeat-like_dom_sf"/>
</dbReference>
<organism evidence="11 12">
    <name type="scientific">Kwoniella heveanensis BCC8398</name>
    <dbReference type="NCBI Taxonomy" id="1296120"/>
    <lineage>
        <taxon>Eukaryota</taxon>
        <taxon>Fungi</taxon>
        <taxon>Dikarya</taxon>
        <taxon>Basidiomycota</taxon>
        <taxon>Agaricomycotina</taxon>
        <taxon>Tremellomycetes</taxon>
        <taxon>Tremellales</taxon>
        <taxon>Cryptococcaceae</taxon>
        <taxon>Kwoniella</taxon>
    </lineage>
</organism>
<dbReference type="Pfam" id="PF08801">
    <property type="entry name" value="Nucleoporin_N"/>
    <property type="match status" value="1"/>
</dbReference>
<dbReference type="GO" id="GO:0031080">
    <property type="term" value="C:nuclear pore outer ring"/>
    <property type="evidence" value="ECO:0007669"/>
    <property type="project" value="TreeGrafter"/>
</dbReference>
<feature type="domain" description="Nucleoporin Nup133/Nup155-like C-terminal" evidence="9">
    <location>
        <begin position="889"/>
        <end position="1220"/>
    </location>
</feature>
<name>A0A1B9GZ81_9TREE</name>
<dbReference type="InterPro" id="IPR014908">
    <property type="entry name" value="Nucleoporin_Nup133/Nup155_N"/>
</dbReference>
<evidence type="ECO:0000259" key="10">
    <source>
        <dbReference type="Pfam" id="PF08801"/>
    </source>
</evidence>
<dbReference type="STRING" id="1296120.A0A1B9GZ81"/>
<reference evidence="12" key="2">
    <citation type="submission" date="2013-12" db="EMBL/GenBank/DDBJ databases">
        <title>Evolution of pathogenesis and genome organization in the Tremellales.</title>
        <authorList>
            <person name="Cuomo C."/>
            <person name="Litvintseva A."/>
            <person name="Heitman J."/>
            <person name="Chen Y."/>
            <person name="Sun S."/>
            <person name="Springer D."/>
            <person name="Dromer F."/>
            <person name="Young S."/>
            <person name="Zeng Q."/>
            <person name="Chapman S."/>
            <person name="Gujja S."/>
            <person name="Saif S."/>
            <person name="Birren B."/>
        </authorList>
    </citation>
    <scope>NUCLEOTIDE SEQUENCE [LARGE SCALE GENOMIC DNA]</scope>
    <source>
        <strain evidence="12">BCC8398</strain>
    </source>
</reference>
<keyword evidence="3" id="KW-0813">Transport</keyword>
<feature type="compositionally biased region" description="Polar residues" evidence="8">
    <location>
        <begin position="73"/>
        <end position="90"/>
    </location>
</feature>
<dbReference type="SUPFAM" id="SSF117289">
    <property type="entry name" value="Nucleoporin domain"/>
    <property type="match status" value="1"/>
</dbReference>